<comment type="caution">
    <text evidence="1">The sequence shown here is derived from an EMBL/GenBank/DDBJ whole genome shotgun (WGS) entry which is preliminary data.</text>
</comment>
<dbReference type="AlphaFoldDB" id="A0A3M5TXA1"/>
<evidence type="ECO:0000313" key="1">
    <source>
        <dbReference type="EMBL" id="RMU38255.1"/>
    </source>
</evidence>
<protein>
    <submittedName>
        <fullName evidence="1">Uncharacterized protein</fullName>
    </submittedName>
</protein>
<sequence length="50" mass="5567">MRKLLKSPVFGHILADCSFYQGCDSAHIVLSEITLLQKHIGGFLEPILLL</sequence>
<accession>A0A3M5TXA1</accession>
<gene>
    <name evidence="1" type="ORF">ALP29_200531</name>
</gene>
<name>A0A3M5TXA1_PSESX</name>
<dbReference type="EMBL" id="RBUA01001687">
    <property type="protein sequence ID" value="RMU38255.1"/>
    <property type="molecule type" value="Genomic_DNA"/>
</dbReference>
<evidence type="ECO:0000313" key="2">
    <source>
        <dbReference type="Proteomes" id="UP000280395"/>
    </source>
</evidence>
<proteinExistence type="predicted"/>
<dbReference type="Proteomes" id="UP000280395">
    <property type="component" value="Unassembled WGS sequence"/>
</dbReference>
<reference evidence="1 2" key="1">
    <citation type="submission" date="2018-08" db="EMBL/GenBank/DDBJ databases">
        <title>Recombination of ecologically and evolutionarily significant loci maintains genetic cohesion in the Pseudomonas syringae species complex.</title>
        <authorList>
            <person name="Dillon M."/>
            <person name="Thakur S."/>
            <person name="Almeida R.N.D."/>
            <person name="Weir B.S."/>
            <person name="Guttman D.S."/>
        </authorList>
    </citation>
    <scope>NUCLEOTIDE SEQUENCE [LARGE SCALE GENOMIC DNA]</scope>
    <source>
        <strain evidence="1 2">ICMP 14479</strain>
    </source>
</reference>
<organism evidence="1 2">
    <name type="scientific">Pseudomonas syringae pv. avii</name>
    <dbReference type="NCBI Taxonomy" id="663959"/>
    <lineage>
        <taxon>Bacteria</taxon>
        <taxon>Pseudomonadati</taxon>
        <taxon>Pseudomonadota</taxon>
        <taxon>Gammaproteobacteria</taxon>
        <taxon>Pseudomonadales</taxon>
        <taxon>Pseudomonadaceae</taxon>
        <taxon>Pseudomonas</taxon>
        <taxon>Pseudomonas syringae</taxon>
    </lineage>
</organism>